<dbReference type="InterPro" id="IPR010985">
    <property type="entry name" value="Ribbon_hlx_hlx"/>
</dbReference>
<evidence type="ECO:0000259" key="1">
    <source>
        <dbReference type="Pfam" id="PF22513"/>
    </source>
</evidence>
<dbReference type="RefSeq" id="WP_209769745.1">
    <property type="nucleotide sequence ID" value="NZ_JAGINP010000021.1"/>
</dbReference>
<name>A0ABS4SRV5_9PROT</name>
<reference evidence="2 3" key="1">
    <citation type="submission" date="2021-03" db="EMBL/GenBank/DDBJ databases">
        <title>Genomic Encyclopedia of Type Strains, Phase III (KMG-III): the genomes of soil and plant-associated and newly described type strains.</title>
        <authorList>
            <person name="Whitman W."/>
        </authorList>
    </citation>
    <scope>NUCLEOTIDE SEQUENCE [LARGE SCALE GENOMIC DNA]</scope>
    <source>
        <strain evidence="2 3">IMMIB AFH-6</strain>
    </source>
</reference>
<evidence type="ECO:0000313" key="3">
    <source>
        <dbReference type="Proteomes" id="UP000781958"/>
    </source>
</evidence>
<feature type="domain" description="Antitoxin FitA-like ribbon-helix-helix" evidence="1">
    <location>
        <begin position="7"/>
        <end position="40"/>
    </location>
</feature>
<accession>A0ABS4SRV5</accession>
<dbReference type="Proteomes" id="UP000781958">
    <property type="component" value="Unassembled WGS sequence"/>
</dbReference>
<keyword evidence="3" id="KW-1185">Reference proteome</keyword>
<dbReference type="EMBL" id="JAGINP010000021">
    <property type="protein sequence ID" value="MBP2295296.1"/>
    <property type="molecule type" value="Genomic_DNA"/>
</dbReference>
<dbReference type="InterPro" id="IPR053853">
    <property type="entry name" value="FitA-like_RHH"/>
</dbReference>
<comment type="caution">
    <text evidence="2">The sequence shown here is derived from an EMBL/GenBank/DDBJ whole genome shotgun (WGS) entry which is preliminary data.</text>
</comment>
<organism evidence="2 3">
    <name type="scientific">Azospirillum rugosum</name>
    <dbReference type="NCBI Taxonomy" id="416170"/>
    <lineage>
        <taxon>Bacteria</taxon>
        <taxon>Pseudomonadati</taxon>
        <taxon>Pseudomonadota</taxon>
        <taxon>Alphaproteobacteria</taxon>
        <taxon>Rhodospirillales</taxon>
        <taxon>Azospirillaceae</taxon>
        <taxon>Azospirillum</taxon>
    </lineage>
</organism>
<evidence type="ECO:0000313" key="2">
    <source>
        <dbReference type="EMBL" id="MBP2295296.1"/>
    </source>
</evidence>
<protein>
    <submittedName>
        <fullName evidence="2">Plasmid stability protein</fullName>
    </submittedName>
</protein>
<sequence>MGHLILNDLDDDLLNRLKTRAATHGRSLEEEHLAILREALSSSTDQPVAEDEPSDFWERAARRRERMRERLGGQPFPDTTRMIREMRDQRAGLIPDDEE</sequence>
<dbReference type="SUPFAM" id="SSF47598">
    <property type="entry name" value="Ribbon-helix-helix"/>
    <property type="match status" value="1"/>
</dbReference>
<dbReference type="Pfam" id="PF22513">
    <property type="entry name" value="FitA-like_RHH"/>
    <property type="match status" value="1"/>
</dbReference>
<gene>
    <name evidence="2" type="ORF">J2851_005101</name>
</gene>
<dbReference type="Gene3D" id="1.10.1220.10">
    <property type="entry name" value="Met repressor-like"/>
    <property type="match status" value="1"/>
</dbReference>
<dbReference type="InterPro" id="IPR013321">
    <property type="entry name" value="Arc_rbn_hlx_hlx"/>
</dbReference>
<proteinExistence type="predicted"/>